<dbReference type="InterPro" id="IPR016130">
    <property type="entry name" value="Tyr_Pase_AS"/>
</dbReference>
<dbReference type="PROSITE" id="PS00383">
    <property type="entry name" value="TYR_PHOSPHATASE_1"/>
    <property type="match status" value="1"/>
</dbReference>
<dbReference type="Proteomes" id="UP000310158">
    <property type="component" value="Unassembled WGS sequence"/>
</dbReference>
<dbReference type="EC" id="3.1.3.48" evidence="2"/>
<feature type="domain" description="Tyrosine specific protein phosphatases" evidence="8">
    <location>
        <begin position="298"/>
        <end position="358"/>
    </location>
</feature>
<comment type="similarity">
    <text evidence="1">Belongs to the protein-tyrosine phosphatase family. Non-receptor class dual specificity subfamily.</text>
</comment>
<dbReference type="OrthoDB" id="1933717at2759"/>
<dbReference type="InterPro" id="IPR002347">
    <property type="entry name" value="SDR_fam"/>
</dbReference>
<dbReference type="PRINTS" id="PR00081">
    <property type="entry name" value="GDHRDH"/>
</dbReference>
<evidence type="ECO:0000259" key="8">
    <source>
        <dbReference type="PROSITE" id="PS50056"/>
    </source>
</evidence>
<dbReference type="GO" id="GO:0005634">
    <property type="term" value="C:nucleus"/>
    <property type="evidence" value="ECO:0007669"/>
    <property type="project" value="TreeGrafter"/>
</dbReference>
<dbReference type="PROSITE" id="PS00061">
    <property type="entry name" value="ADH_SHORT"/>
    <property type="match status" value="1"/>
</dbReference>
<evidence type="ECO:0000256" key="3">
    <source>
        <dbReference type="ARBA" id="ARBA00022801"/>
    </source>
</evidence>
<feature type="domain" description="Tyrosine-protein phosphatase" evidence="7">
    <location>
        <begin position="237"/>
        <end position="377"/>
    </location>
</feature>
<proteinExistence type="inferred from homology"/>
<dbReference type="InterPro" id="IPR036291">
    <property type="entry name" value="NAD(P)-bd_dom_sf"/>
</dbReference>
<protein>
    <recommendedName>
        <fullName evidence="2">protein-tyrosine-phosphatase</fullName>
        <ecNumber evidence="2">3.1.3.48</ecNumber>
    </recommendedName>
</protein>
<evidence type="ECO:0000313" key="10">
    <source>
        <dbReference type="Proteomes" id="UP000310158"/>
    </source>
</evidence>
<evidence type="ECO:0000256" key="4">
    <source>
        <dbReference type="ARBA" id="ARBA00022857"/>
    </source>
</evidence>
<organism evidence="9 10">
    <name type="scientific">Bondarzewia mesenterica</name>
    <dbReference type="NCBI Taxonomy" id="1095465"/>
    <lineage>
        <taxon>Eukaryota</taxon>
        <taxon>Fungi</taxon>
        <taxon>Dikarya</taxon>
        <taxon>Basidiomycota</taxon>
        <taxon>Agaricomycotina</taxon>
        <taxon>Agaricomycetes</taxon>
        <taxon>Russulales</taxon>
        <taxon>Bondarzewiaceae</taxon>
        <taxon>Bondarzewia</taxon>
    </lineage>
</organism>
<feature type="compositionally biased region" description="Basic and acidic residues" evidence="6">
    <location>
        <begin position="539"/>
        <end position="557"/>
    </location>
</feature>
<feature type="compositionally biased region" description="Low complexity" evidence="6">
    <location>
        <begin position="613"/>
        <end position="622"/>
    </location>
</feature>
<dbReference type="Gene3D" id="3.90.190.10">
    <property type="entry name" value="Protein tyrosine phosphatase superfamily"/>
    <property type="match status" value="1"/>
</dbReference>
<dbReference type="SUPFAM" id="SSF52799">
    <property type="entry name" value="(Phosphotyrosine protein) phosphatases II"/>
    <property type="match status" value="1"/>
</dbReference>
<dbReference type="Pfam" id="PF00782">
    <property type="entry name" value="DSPc"/>
    <property type="match status" value="1"/>
</dbReference>
<dbReference type="Pfam" id="PF00106">
    <property type="entry name" value="adh_short"/>
    <property type="match status" value="1"/>
</dbReference>
<keyword evidence="5" id="KW-0904">Protein phosphatase</keyword>
<reference evidence="9 10" key="1">
    <citation type="submission" date="2019-02" db="EMBL/GenBank/DDBJ databases">
        <title>Genome sequencing of the rare red list fungi Bondarzewia mesenterica.</title>
        <authorList>
            <person name="Buettner E."/>
            <person name="Kellner H."/>
        </authorList>
    </citation>
    <scope>NUCLEOTIDE SEQUENCE [LARGE SCALE GENOMIC DNA]</scope>
    <source>
        <strain evidence="9 10">DSM 108281</strain>
    </source>
</reference>
<evidence type="ECO:0000256" key="2">
    <source>
        <dbReference type="ARBA" id="ARBA00013064"/>
    </source>
</evidence>
<dbReference type="SMART" id="SM00195">
    <property type="entry name" value="DSPc"/>
    <property type="match status" value="1"/>
</dbReference>
<dbReference type="SUPFAM" id="SSF51735">
    <property type="entry name" value="NAD(P)-binding Rossmann-fold domains"/>
    <property type="match status" value="1"/>
</dbReference>
<name>A0A4S4L3D5_9AGAM</name>
<keyword evidence="4" id="KW-0521">NADP</keyword>
<dbReference type="Gene3D" id="3.40.50.720">
    <property type="entry name" value="NAD(P)-binding Rossmann-like Domain"/>
    <property type="match status" value="1"/>
</dbReference>
<comment type="caution">
    <text evidence="9">The sequence shown here is derived from an EMBL/GenBank/DDBJ whole genome shotgun (WGS) entry which is preliminary data.</text>
</comment>
<dbReference type="InterPro" id="IPR000340">
    <property type="entry name" value="Dual-sp_phosphatase_cat-dom"/>
</dbReference>
<feature type="compositionally biased region" description="Basic and acidic residues" evidence="6">
    <location>
        <begin position="623"/>
        <end position="633"/>
    </location>
</feature>
<feature type="region of interest" description="Disordered" evidence="6">
    <location>
        <begin position="529"/>
        <end position="651"/>
    </location>
</feature>
<gene>
    <name evidence="9" type="ORF">EW146_g9834</name>
</gene>
<dbReference type="GO" id="GO:0008138">
    <property type="term" value="F:protein tyrosine/serine/threonine phosphatase activity"/>
    <property type="evidence" value="ECO:0007669"/>
    <property type="project" value="TreeGrafter"/>
</dbReference>
<dbReference type="InterPro" id="IPR000387">
    <property type="entry name" value="Tyr_Pase_dom"/>
</dbReference>
<keyword evidence="3" id="KW-0378">Hydrolase</keyword>
<dbReference type="CDD" id="cd14498">
    <property type="entry name" value="DSP"/>
    <property type="match status" value="1"/>
</dbReference>
<evidence type="ECO:0000259" key="7">
    <source>
        <dbReference type="PROSITE" id="PS50054"/>
    </source>
</evidence>
<evidence type="ECO:0000256" key="5">
    <source>
        <dbReference type="ARBA" id="ARBA00022912"/>
    </source>
</evidence>
<dbReference type="PROSITE" id="PS50054">
    <property type="entry name" value="TYR_PHOSPHATASE_DUAL"/>
    <property type="match status" value="1"/>
</dbReference>
<accession>A0A4S4L3D5</accession>
<evidence type="ECO:0000313" key="9">
    <source>
        <dbReference type="EMBL" id="THH05687.1"/>
    </source>
</evidence>
<dbReference type="PANTHER" id="PTHR45848:SF4">
    <property type="entry name" value="DUAL SPECIFICITY PROTEIN PHOSPHATASE 12"/>
    <property type="match status" value="1"/>
</dbReference>
<dbReference type="GO" id="GO:0004725">
    <property type="term" value="F:protein tyrosine phosphatase activity"/>
    <property type="evidence" value="ECO:0007669"/>
    <property type="project" value="UniProtKB-EC"/>
</dbReference>
<dbReference type="PANTHER" id="PTHR45848">
    <property type="entry name" value="DUAL SPECIFICITY PROTEIN PHOSPHATASE 12 FAMILY MEMBER"/>
    <property type="match status" value="1"/>
</dbReference>
<evidence type="ECO:0000256" key="1">
    <source>
        <dbReference type="ARBA" id="ARBA00008601"/>
    </source>
</evidence>
<feature type="compositionally biased region" description="Polar residues" evidence="6">
    <location>
        <begin position="636"/>
        <end position="647"/>
    </location>
</feature>
<feature type="compositionally biased region" description="Low complexity" evidence="6">
    <location>
        <begin position="588"/>
        <end position="598"/>
    </location>
</feature>
<keyword evidence="10" id="KW-1185">Reference proteome</keyword>
<dbReference type="PRINTS" id="PR00080">
    <property type="entry name" value="SDRFAMILY"/>
</dbReference>
<dbReference type="EMBL" id="SGPL01000975">
    <property type="protein sequence ID" value="THH05687.1"/>
    <property type="molecule type" value="Genomic_DNA"/>
</dbReference>
<feature type="compositionally biased region" description="Pro residues" evidence="6">
    <location>
        <begin position="478"/>
        <end position="491"/>
    </location>
</feature>
<dbReference type="InterPro" id="IPR029021">
    <property type="entry name" value="Prot-tyrosine_phosphatase-like"/>
</dbReference>
<evidence type="ECO:0000256" key="6">
    <source>
        <dbReference type="SAM" id="MobiDB-lite"/>
    </source>
</evidence>
<sequence length="754" mass="80750">MSTEVLNKFFVAVIISGRRLDAAQSAAEELRKSLPANPTNISAVALDVTDASSIKRVVSLLASKEGPLAAYGGRIDVLINNAGVGSPPGRKILPGPQTMFLQTEDSTAQDVLSVMNTNVAAVVELTNALLPALALSMAPRVVNVSSARGSISSAESLPAERTGALVYNASKAALNMVTVMQAKNLPKFVPGLKVNAGSPGHVKTPFNNFTGIRTVEEGASVLVHLATLPEDGPNSSHMNQVTPNLWVGDLHSAKDVETLKANNIHSVLSAMRGKIAIHETFTRHQIMLDDTEDADILQHLISSITFIEGELEKERGVLVHCQAGMSRSATIVAAYLMYSQNIDVAAALDIIKQARPNIQPNDGFLRQLEIFHQASFKVSRRDKATRMFYLERAVEEILNGDGSGLETDMFARFPRTPTDSAPATPGGPRRRIRCKMCRSFTKRVGVRRPNSLPANTCLTMANLALPLPPPRSRLSPPVALPPPSPAGPPQAPAHARGSAPTRAPVVPSLLAFENGGSFSGIASSLSMSALETEDNVEDESVKSKEREKERGKEKELPPRIPRLRGNSGNDGRPRRPSGPEGVGMFGGLAAALSMSALSTEDDDDEEVLPPPHSHIQPSPSSSDHTEKLPESKPVRKTTSGPPQSSPGAYQHPSDIAAQLFANPKLAGLRSPSISMGMTPLQPVNNKASISPPILMNPKCSGYFVEPMKWMDFFLEEGQMAGKIVCPNKKCAAKIGNYDWAGGFCIHRSKVDEIV</sequence>
<dbReference type="AlphaFoldDB" id="A0A4S4L3D5"/>
<dbReference type="InterPro" id="IPR020904">
    <property type="entry name" value="Sc_DH/Rdtase_CS"/>
</dbReference>
<feature type="region of interest" description="Disordered" evidence="6">
    <location>
        <begin position="468"/>
        <end position="501"/>
    </location>
</feature>
<dbReference type="PROSITE" id="PS50056">
    <property type="entry name" value="TYR_PHOSPHATASE_2"/>
    <property type="match status" value="1"/>
</dbReference>
<dbReference type="InterPro" id="IPR020422">
    <property type="entry name" value="TYR_PHOSPHATASE_DUAL_dom"/>
</dbReference>